<keyword evidence="16" id="KW-1185">Reference proteome</keyword>
<keyword evidence="3" id="KW-0256">Endoplasmic reticulum</keyword>
<feature type="compositionally biased region" description="Acidic residues" evidence="13">
    <location>
        <begin position="470"/>
        <end position="485"/>
    </location>
</feature>
<feature type="transmembrane region" description="Helical" evidence="14">
    <location>
        <begin position="549"/>
        <end position="567"/>
    </location>
</feature>
<evidence type="ECO:0000256" key="12">
    <source>
        <dbReference type="ARBA" id="ARBA00093661"/>
    </source>
</evidence>
<dbReference type="PANTHER" id="PTHR13304">
    <property type="entry name" value="GLYCOSYLPHOSPHATIDYLINOSITOL ANCHOR ATTACHMENT 1 PROTEIN"/>
    <property type="match status" value="1"/>
</dbReference>
<dbReference type="Pfam" id="PF04114">
    <property type="entry name" value="Gaa1"/>
    <property type="match status" value="1"/>
</dbReference>
<evidence type="ECO:0000256" key="14">
    <source>
        <dbReference type="SAM" id="Phobius"/>
    </source>
</evidence>
<evidence type="ECO:0000256" key="8">
    <source>
        <dbReference type="ARBA" id="ARBA00083563"/>
    </source>
</evidence>
<accession>A0AAN9GNA1</accession>
<proteinExistence type="predicted"/>
<evidence type="ECO:0000256" key="4">
    <source>
        <dbReference type="ARBA" id="ARBA00022989"/>
    </source>
</evidence>
<comment type="subcellular location">
    <subcellularLocation>
        <location evidence="1">Endoplasmic reticulum membrane</location>
        <topology evidence="1">Multi-pass membrane protein</topology>
    </subcellularLocation>
</comment>
<feature type="transmembrane region" description="Helical" evidence="14">
    <location>
        <begin position="381"/>
        <end position="402"/>
    </location>
</feature>
<feature type="transmembrane region" description="Helical" evidence="14">
    <location>
        <begin position="506"/>
        <end position="529"/>
    </location>
</feature>
<evidence type="ECO:0000256" key="1">
    <source>
        <dbReference type="ARBA" id="ARBA00004477"/>
    </source>
</evidence>
<keyword evidence="5 14" id="KW-0472">Membrane</keyword>
<keyword evidence="7" id="KW-0325">Glycoprotein</keyword>
<dbReference type="EMBL" id="JBAMIC010000001">
    <property type="protein sequence ID" value="KAK7114136.1"/>
    <property type="molecule type" value="Genomic_DNA"/>
</dbReference>
<dbReference type="AlphaFoldDB" id="A0AAN9GNA1"/>
<reference evidence="15 16" key="1">
    <citation type="submission" date="2024-02" db="EMBL/GenBank/DDBJ databases">
        <title>Chromosome-scale genome assembly of the rough periwinkle Littorina saxatilis.</title>
        <authorList>
            <person name="De Jode A."/>
            <person name="Faria R."/>
            <person name="Formenti G."/>
            <person name="Sims Y."/>
            <person name="Smith T.P."/>
            <person name="Tracey A."/>
            <person name="Wood J.M.D."/>
            <person name="Zagrodzka Z.B."/>
            <person name="Johannesson K."/>
            <person name="Butlin R.K."/>
            <person name="Leder E.H."/>
        </authorList>
    </citation>
    <scope>NUCLEOTIDE SEQUENCE [LARGE SCALE GENOMIC DNA]</scope>
    <source>
        <strain evidence="15">Snail1</strain>
        <tissue evidence="15">Muscle</tissue>
    </source>
</reference>
<dbReference type="InterPro" id="IPR036259">
    <property type="entry name" value="MFS_trans_sf"/>
</dbReference>
<evidence type="ECO:0000313" key="15">
    <source>
        <dbReference type="EMBL" id="KAK7114136.1"/>
    </source>
</evidence>
<evidence type="ECO:0000256" key="2">
    <source>
        <dbReference type="ARBA" id="ARBA00022692"/>
    </source>
</evidence>
<feature type="compositionally biased region" description="Acidic residues" evidence="13">
    <location>
        <begin position="432"/>
        <end position="442"/>
    </location>
</feature>
<dbReference type="Gene3D" id="3.40.630.10">
    <property type="entry name" value="Zn peptidases"/>
    <property type="match status" value="1"/>
</dbReference>
<evidence type="ECO:0000256" key="7">
    <source>
        <dbReference type="ARBA" id="ARBA00023180"/>
    </source>
</evidence>
<evidence type="ECO:0000256" key="6">
    <source>
        <dbReference type="ARBA" id="ARBA00023157"/>
    </source>
</evidence>
<dbReference type="PANTHER" id="PTHR13304:SF0">
    <property type="entry name" value="GLYCOSYLPHOSPHATIDYLINOSITOL ANCHOR ATTACHMENT 1 PROTEIN"/>
    <property type="match status" value="1"/>
</dbReference>
<sequence length="716" mass="80345">MGLLTDTKQRQIVLRMILRYHQRLSILLYIVGLVWFLALAYRPLNAGTYFSENALLPGLVESDLPHGFPSLNTYTDLLKAEISKDKNRRAPKEWIFKQLQSLGLDTYRHNFTIKYPFKMAISQDLNGENIFAILRARRGASTEALVMSVPLRSAAAQNQRTSTDGGIALMLALASQFRKNTFWAKDVIFLLSEFEEVGVQAWLDAYHESSSPYVIADDLPARSGAIQAAINLELPSENVRYLNLKLEGLNGQLPNLDLFNLAVKLSRRESVPATLQHRRDPHDQESWEGYQHTLRTMLKMMWTQASGAPSGNHGLFHRFHIEALTIEGVHKKKGVRNVPLEQVARVVEGVFRSLNNLLERFHQSFFFYILPSTDRYISIGLYMPPFALMVVAGVLKALALWIMTHSDVEDTTDEKAPQDETEEEKSASGEGEQGEEKETDDQGDGKDKPKGDTSPLLKRQSSGDKSKEDTPEEEIEEEGEGEQGDLPDHLTAEDLADLEDQDFEPIAMTGVLSVMPVVLMSYLLGLMAYTAPYVLTNFTPGLKMKTADVILYGILAVFSAGLAYPYLMNRKTAHEDRIVSDWRLVKCVGLIVQGLTLFAVSLMNISLAFFMAAVSVPVSMAVKPTRNIFLRTILQLALLIVSPMGVLFIAAVANTTMHNSSLGLLAVLWQAIDETKQLLFLLLVDQYLFYSWTYTLASFAFLPTWLLFWAVPFCDN</sequence>
<gene>
    <name evidence="15" type="ORF">V1264_000249</name>
</gene>
<feature type="transmembrane region" description="Helical" evidence="14">
    <location>
        <begin position="588"/>
        <end position="616"/>
    </location>
</feature>
<feature type="transmembrane region" description="Helical" evidence="14">
    <location>
        <begin position="24"/>
        <end position="41"/>
    </location>
</feature>
<feature type="region of interest" description="Disordered" evidence="13">
    <location>
        <begin position="409"/>
        <end position="488"/>
    </location>
</feature>
<protein>
    <recommendedName>
        <fullName evidence="11">GPI-anchor transamidase component GPAA1</fullName>
    </recommendedName>
    <alternativeName>
        <fullName evidence="8">GAA1 protein homolog</fullName>
    </alternativeName>
    <alternativeName>
        <fullName evidence="12">Glycosylphosphatidylinositol anchor attachment 1 protein</fullName>
    </alternativeName>
</protein>
<dbReference type="InterPro" id="IPR007246">
    <property type="entry name" value="Gaa1"/>
</dbReference>
<keyword evidence="4 14" id="KW-1133">Transmembrane helix</keyword>
<keyword evidence="6" id="KW-1015">Disulfide bond</keyword>
<dbReference type="SUPFAM" id="SSF53187">
    <property type="entry name" value="Zn-dependent exopeptidases"/>
    <property type="match status" value="1"/>
</dbReference>
<evidence type="ECO:0000313" key="16">
    <source>
        <dbReference type="Proteomes" id="UP001374579"/>
    </source>
</evidence>
<feature type="transmembrane region" description="Helical" evidence="14">
    <location>
        <begin position="628"/>
        <end position="650"/>
    </location>
</feature>
<dbReference type="Proteomes" id="UP001374579">
    <property type="component" value="Unassembled WGS sequence"/>
</dbReference>
<dbReference type="PIRSF" id="PIRSF036762">
    <property type="entry name" value="GAA1"/>
    <property type="match status" value="1"/>
</dbReference>
<comment type="subunit">
    <text evidence="10">Heteropentamer. Part of the GPI-anchor transamidase complex, consisting of PIGK, PIGT, PIGS, PIGU and GAA1. Interacts with PIGK.</text>
</comment>
<evidence type="ECO:0000256" key="10">
    <source>
        <dbReference type="ARBA" id="ARBA00093557"/>
    </source>
</evidence>
<comment type="function">
    <text evidence="9">Component of the glycosylphosphatidylinositol-anchor (GPI-anchor) transamidase (GPI-T) complex that catalyzes the formation of the linkage between a proprotein and a GPI-anchor and participates in GPI anchored protein biosynthesis. Binds GPI-anchor.</text>
</comment>
<evidence type="ECO:0000256" key="11">
    <source>
        <dbReference type="ARBA" id="ARBA00093619"/>
    </source>
</evidence>
<dbReference type="GO" id="GO:0042765">
    <property type="term" value="C:GPI-anchor transamidase complex"/>
    <property type="evidence" value="ECO:0007669"/>
    <property type="project" value="InterPro"/>
</dbReference>
<dbReference type="GO" id="GO:0016255">
    <property type="term" value="P:attachment of GPI anchor to protein"/>
    <property type="evidence" value="ECO:0007669"/>
    <property type="project" value="TreeGrafter"/>
</dbReference>
<comment type="caution">
    <text evidence="15">The sequence shown here is derived from an EMBL/GenBank/DDBJ whole genome shotgun (WGS) entry which is preliminary data.</text>
</comment>
<feature type="transmembrane region" description="Helical" evidence="14">
    <location>
        <begin position="689"/>
        <end position="711"/>
    </location>
</feature>
<name>A0AAN9GNA1_9CAEN</name>
<dbReference type="SUPFAM" id="SSF103473">
    <property type="entry name" value="MFS general substrate transporter"/>
    <property type="match status" value="1"/>
</dbReference>
<keyword evidence="2 14" id="KW-0812">Transmembrane</keyword>
<evidence type="ECO:0000256" key="13">
    <source>
        <dbReference type="SAM" id="MobiDB-lite"/>
    </source>
</evidence>
<evidence type="ECO:0000256" key="5">
    <source>
        <dbReference type="ARBA" id="ARBA00023136"/>
    </source>
</evidence>
<evidence type="ECO:0000256" key="3">
    <source>
        <dbReference type="ARBA" id="ARBA00022824"/>
    </source>
</evidence>
<dbReference type="FunFam" id="3.40.630.10:FF:000047">
    <property type="entry name" value="Glycosylphosphatidylinositol anchor attachment 1 protein"/>
    <property type="match status" value="1"/>
</dbReference>
<organism evidence="15 16">
    <name type="scientific">Littorina saxatilis</name>
    <dbReference type="NCBI Taxonomy" id="31220"/>
    <lineage>
        <taxon>Eukaryota</taxon>
        <taxon>Metazoa</taxon>
        <taxon>Spiralia</taxon>
        <taxon>Lophotrochozoa</taxon>
        <taxon>Mollusca</taxon>
        <taxon>Gastropoda</taxon>
        <taxon>Caenogastropoda</taxon>
        <taxon>Littorinimorpha</taxon>
        <taxon>Littorinoidea</taxon>
        <taxon>Littorinidae</taxon>
        <taxon>Littorina</taxon>
    </lineage>
</organism>
<evidence type="ECO:0000256" key="9">
    <source>
        <dbReference type="ARBA" id="ARBA00093336"/>
    </source>
</evidence>